<comment type="subunit">
    <text evidence="1">Forms a complex composed of PDGFRL, TNK2 and GRB2.</text>
</comment>
<dbReference type="EMBL" id="JBHFQA010000016">
    <property type="protein sequence ID" value="KAL2085201.1"/>
    <property type="molecule type" value="Genomic_DNA"/>
</dbReference>
<dbReference type="InterPro" id="IPR055229">
    <property type="entry name" value="VEGFR1-3_5th"/>
</dbReference>
<feature type="domain" description="Ig-like" evidence="4">
    <location>
        <begin position="122"/>
        <end position="200"/>
    </location>
</feature>
<dbReference type="SMART" id="SM00408">
    <property type="entry name" value="IGc2"/>
    <property type="match status" value="3"/>
</dbReference>
<feature type="domain" description="Ig-like" evidence="4">
    <location>
        <begin position="321"/>
        <end position="410"/>
    </location>
</feature>
<dbReference type="PANTHER" id="PTHR15360">
    <property type="entry name" value="PLATELET-DERIVED GROWTH FACTOR RECEPTOR LIKE"/>
    <property type="match status" value="1"/>
</dbReference>
<evidence type="ECO:0000313" key="6">
    <source>
        <dbReference type="Proteomes" id="UP001591681"/>
    </source>
</evidence>
<evidence type="ECO:0000256" key="3">
    <source>
        <dbReference type="SAM" id="SignalP"/>
    </source>
</evidence>
<feature type="domain" description="Ig-like" evidence="4">
    <location>
        <begin position="235"/>
        <end position="316"/>
    </location>
</feature>
<dbReference type="InterPro" id="IPR036179">
    <property type="entry name" value="Ig-like_dom_sf"/>
</dbReference>
<keyword evidence="3" id="KW-0732">Signal</keyword>
<organism evidence="5 6">
    <name type="scientific">Coilia grayii</name>
    <name type="common">Gray's grenadier anchovy</name>
    <dbReference type="NCBI Taxonomy" id="363190"/>
    <lineage>
        <taxon>Eukaryota</taxon>
        <taxon>Metazoa</taxon>
        <taxon>Chordata</taxon>
        <taxon>Craniata</taxon>
        <taxon>Vertebrata</taxon>
        <taxon>Euteleostomi</taxon>
        <taxon>Actinopterygii</taxon>
        <taxon>Neopterygii</taxon>
        <taxon>Teleostei</taxon>
        <taxon>Clupei</taxon>
        <taxon>Clupeiformes</taxon>
        <taxon>Clupeoidei</taxon>
        <taxon>Engraulidae</taxon>
        <taxon>Coilinae</taxon>
        <taxon>Coilia</taxon>
    </lineage>
</organism>
<dbReference type="PANTHER" id="PTHR15360:SF5">
    <property type="entry name" value="PLATELET-DERIVED GROWTH FACTOR RECEPTOR-LIKE PROTEIN"/>
    <property type="match status" value="1"/>
</dbReference>
<proteinExistence type="predicted"/>
<dbReference type="Pfam" id="PF22854">
    <property type="entry name" value="VEGFR1-3_N_Ig-like"/>
    <property type="match status" value="1"/>
</dbReference>
<dbReference type="Pfam" id="PF22971">
    <property type="entry name" value="Ig_VEGFR-1-like_5th"/>
    <property type="match status" value="1"/>
</dbReference>
<feature type="signal peptide" evidence="3">
    <location>
        <begin position="1"/>
        <end position="18"/>
    </location>
</feature>
<dbReference type="Gene3D" id="2.60.40.10">
    <property type="entry name" value="Immunoglobulins"/>
    <property type="match status" value="5"/>
</dbReference>
<dbReference type="InterPro" id="IPR003598">
    <property type="entry name" value="Ig_sub2"/>
</dbReference>
<dbReference type="FunFam" id="2.60.40.10:FF:000606">
    <property type="entry name" value="Vascular endothelial growth factor receptor 1"/>
    <property type="match status" value="1"/>
</dbReference>
<accession>A0ABD1JEP5</accession>
<feature type="domain" description="Ig-like" evidence="4">
    <location>
        <begin position="417"/>
        <end position="455"/>
    </location>
</feature>
<reference evidence="5 6" key="1">
    <citation type="submission" date="2024-09" db="EMBL/GenBank/DDBJ databases">
        <title>A chromosome-level genome assembly of Gray's grenadier anchovy, Coilia grayii.</title>
        <authorList>
            <person name="Fu Z."/>
        </authorList>
    </citation>
    <scope>NUCLEOTIDE SEQUENCE [LARGE SCALE GENOMIC DNA]</scope>
    <source>
        <strain evidence="5">G4</strain>
        <tissue evidence="5">Muscle</tissue>
    </source>
</reference>
<dbReference type="Proteomes" id="UP001591681">
    <property type="component" value="Unassembled WGS sequence"/>
</dbReference>
<dbReference type="InterPro" id="IPR013098">
    <property type="entry name" value="Ig_I-set"/>
</dbReference>
<sequence length="470" mass="52822">MIDILLLVLCGMSSSALAKESSGKYSTPLLDVKVQQLILEANQTLQLKCRGKGALRWVPPLQVSADNQSLEVIHSRCRRQHCSTLTLRSAQARHTGSYRCSYSHRHNRHTSVYVYITDSRRPFVKDHSDLPEMVYMTEGKPLLLPCQVTSPHTPVDLVRVQPPRQTLIPDQKDILWDSKEGFTIRSPTVLDTGMFYCETTADGTKHTQYFLVHRLASGRYSVFLNASKPVQALLGDRLVLKCTATAPLNTRVSIRWSFPGEGLRKVSEWKEFDPSGAQVVFHNILTISQLRKYDRGVYVCHIRNERARGSANTTVTIYDQPFIRLKHRNGSEVQALAGQKSLRLAPKVRAFPTPEIIWLKDGVAASEKCSRYHMDGSSLVVRDVTEEDAGVYTLLAGIQKFGLYRNLTISLVVNARPQIGEKAVLVQDPGTVQRGSRRTLRCTSHGVPPPQIQWLWHPCPPKGRTPTPLD</sequence>
<dbReference type="InterPro" id="IPR055238">
    <property type="entry name" value="VEGFR1-3_N_Ig-like"/>
</dbReference>
<feature type="domain" description="Ig-like" evidence="4">
    <location>
        <begin position="28"/>
        <end position="117"/>
    </location>
</feature>
<name>A0ABD1JEP5_9TELE</name>
<dbReference type="Pfam" id="PF07679">
    <property type="entry name" value="I-set"/>
    <property type="match status" value="2"/>
</dbReference>
<keyword evidence="6" id="KW-1185">Reference proteome</keyword>
<gene>
    <name evidence="5" type="ORF">ACEWY4_018521</name>
</gene>
<dbReference type="InterPro" id="IPR013783">
    <property type="entry name" value="Ig-like_fold"/>
</dbReference>
<evidence type="ECO:0000259" key="4">
    <source>
        <dbReference type="PROSITE" id="PS50835"/>
    </source>
</evidence>
<dbReference type="InterPro" id="IPR042495">
    <property type="entry name" value="PDGFRL"/>
</dbReference>
<protein>
    <recommendedName>
        <fullName evidence="2">Platelet-derived growth factor receptor-like protein</fullName>
    </recommendedName>
</protein>
<dbReference type="PIRSF" id="PIRSF000615">
    <property type="entry name" value="TyrPK_CSF1-R"/>
    <property type="match status" value="1"/>
</dbReference>
<dbReference type="SUPFAM" id="SSF48726">
    <property type="entry name" value="Immunoglobulin"/>
    <property type="match status" value="5"/>
</dbReference>
<dbReference type="PROSITE" id="PS50835">
    <property type="entry name" value="IG_LIKE"/>
    <property type="match status" value="5"/>
</dbReference>
<dbReference type="PRINTS" id="PR01833">
    <property type="entry name" value="VEGFRECEPTR1"/>
</dbReference>
<comment type="caution">
    <text evidence="5">The sequence shown here is derived from an EMBL/GenBank/DDBJ whole genome shotgun (WGS) entry which is preliminary data.</text>
</comment>
<dbReference type="InterPro" id="IPR007110">
    <property type="entry name" value="Ig-like_dom"/>
</dbReference>
<dbReference type="InterPro" id="IPR009135">
    <property type="entry name" value="VEGFR1_rcpt"/>
</dbReference>
<dbReference type="InterPro" id="IPR003599">
    <property type="entry name" value="Ig_sub"/>
</dbReference>
<dbReference type="PRINTS" id="PR01832">
    <property type="entry name" value="VEGFRECEPTOR"/>
</dbReference>
<dbReference type="GO" id="GO:0007169">
    <property type="term" value="P:cell surface receptor protein tyrosine kinase signaling pathway"/>
    <property type="evidence" value="ECO:0007669"/>
    <property type="project" value="UniProtKB-ARBA"/>
</dbReference>
<evidence type="ECO:0000256" key="1">
    <source>
        <dbReference type="ARBA" id="ARBA00011360"/>
    </source>
</evidence>
<evidence type="ECO:0000313" key="5">
    <source>
        <dbReference type="EMBL" id="KAL2085201.1"/>
    </source>
</evidence>
<dbReference type="AlphaFoldDB" id="A0ABD1JEP5"/>
<feature type="chain" id="PRO_5044815042" description="Platelet-derived growth factor receptor-like protein" evidence="3">
    <location>
        <begin position="19"/>
        <end position="470"/>
    </location>
</feature>
<dbReference type="SMART" id="SM00409">
    <property type="entry name" value="IG"/>
    <property type="match status" value="4"/>
</dbReference>
<dbReference type="Pfam" id="PF21339">
    <property type="entry name" value="VEGFR-1-like_Ig-like"/>
    <property type="match status" value="1"/>
</dbReference>
<evidence type="ECO:0000256" key="2">
    <source>
        <dbReference type="ARBA" id="ARBA00019671"/>
    </source>
</evidence>